<name>D7KNW3_ARALL</name>
<reference evidence="7" key="1">
    <citation type="journal article" date="2011" name="Nat. Genet.">
        <title>The Arabidopsis lyrata genome sequence and the basis of rapid genome size change.</title>
        <authorList>
            <person name="Hu T.T."/>
            <person name="Pattyn P."/>
            <person name="Bakker E.G."/>
            <person name="Cao J."/>
            <person name="Cheng J.-F."/>
            <person name="Clark R.M."/>
            <person name="Fahlgren N."/>
            <person name="Fawcett J.A."/>
            <person name="Grimwood J."/>
            <person name="Gundlach H."/>
            <person name="Haberer G."/>
            <person name="Hollister J.D."/>
            <person name="Ossowski S."/>
            <person name="Ottilar R.P."/>
            <person name="Salamov A.A."/>
            <person name="Schneeberger K."/>
            <person name="Spannagl M."/>
            <person name="Wang X."/>
            <person name="Yang L."/>
            <person name="Nasrallah M.E."/>
            <person name="Bergelson J."/>
            <person name="Carrington J.C."/>
            <person name="Gaut B.S."/>
            <person name="Schmutz J."/>
            <person name="Mayer K.F.X."/>
            <person name="Van de Peer Y."/>
            <person name="Grigoriev I.V."/>
            <person name="Nordborg M."/>
            <person name="Weigel D."/>
            <person name="Guo Y.-L."/>
        </authorList>
    </citation>
    <scope>NUCLEOTIDE SEQUENCE [LARGE SCALE GENOMIC DNA]</scope>
    <source>
        <strain evidence="7">cv. MN47</strain>
    </source>
</reference>
<comment type="subcellular location">
    <subcellularLocation>
        <location evidence="1">Nucleus</location>
        <location evidence="1">Nucleolus</location>
    </subcellularLocation>
</comment>
<evidence type="ECO:0000256" key="1">
    <source>
        <dbReference type="ARBA" id="ARBA00004604"/>
    </source>
</evidence>
<dbReference type="GO" id="GO:0005730">
    <property type="term" value="C:nucleolus"/>
    <property type="evidence" value="ECO:0007669"/>
    <property type="project" value="UniProtKB-SubCell"/>
</dbReference>
<dbReference type="STRING" id="81972.D7KNW3"/>
<gene>
    <name evidence="6" type="ORF">ARALYDRAFT_682685</name>
</gene>
<dbReference type="eggNOG" id="KOG4183">
    <property type="taxonomic scope" value="Eukaryota"/>
</dbReference>
<organism evidence="7">
    <name type="scientific">Arabidopsis lyrata subsp. lyrata</name>
    <name type="common">Lyre-leaved rock-cress</name>
    <dbReference type="NCBI Taxonomy" id="81972"/>
    <lineage>
        <taxon>Eukaryota</taxon>
        <taxon>Viridiplantae</taxon>
        <taxon>Streptophyta</taxon>
        <taxon>Embryophyta</taxon>
        <taxon>Tracheophyta</taxon>
        <taxon>Spermatophyta</taxon>
        <taxon>Magnoliopsida</taxon>
        <taxon>eudicotyledons</taxon>
        <taxon>Gunneridae</taxon>
        <taxon>Pentapetalae</taxon>
        <taxon>rosids</taxon>
        <taxon>malvids</taxon>
        <taxon>Brassicales</taxon>
        <taxon>Brassicaceae</taxon>
        <taxon>Camelineae</taxon>
        <taxon>Arabidopsis</taxon>
    </lineage>
</organism>
<dbReference type="AlphaFoldDB" id="D7KNW3"/>
<dbReference type="GO" id="GO:0000428">
    <property type="term" value="C:DNA-directed RNA polymerase complex"/>
    <property type="evidence" value="ECO:0007669"/>
    <property type="project" value="UniProtKB-KW"/>
</dbReference>
<accession>D7KNW3</accession>
<sequence>MILDINGGALTSTSSIVARKIPPYDASANTPREAYPLDKIIEKEEWDFVQQESVAVTNAYPYICTQQIAQVARISRTIPKSRCFLLPYRSSLIWLNSRTRTQQMVLIQLKAISFEESFVRNV</sequence>
<dbReference type="GO" id="GO:0003677">
    <property type="term" value="F:DNA binding"/>
    <property type="evidence" value="ECO:0007669"/>
    <property type="project" value="InterPro"/>
</dbReference>
<dbReference type="HOGENOM" id="CLU_2029857_0_0_1"/>
<dbReference type="InterPro" id="IPR009668">
    <property type="entry name" value="RNA_pol-assoc_fac_A49-like"/>
</dbReference>
<evidence type="ECO:0000256" key="4">
    <source>
        <dbReference type="ARBA" id="ARBA00023163"/>
    </source>
</evidence>
<evidence type="ECO:0000256" key="2">
    <source>
        <dbReference type="ARBA" id="ARBA00009430"/>
    </source>
</evidence>
<evidence type="ECO:0000256" key="5">
    <source>
        <dbReference type="ARBA" id="ARBA00023242"/>
    </source>
</evidence>
<evidence type="ECO:0000256" key="3">
    <source>
        <dbReference type="ARBA" id="ARBA00022478"/>
    </source>
</evidence>
<evidence type="ECO:0000313" key="7">
    <source>
        <dbReference type="Proteomes" id="UP000008694"/>
    </source>
</evidence>
<keyword evidence="4" id="KW-0804">Transcription</keyword>
<dbReference type="Gramene" id="Al_scaffold_0001_5008">
    <property type="protein sequence ID" value="Al_scaffold_0001_5008"/>
    <property type="gene ID" value="Al_scaffold_0001_5008"/>
</dbReference>
<evidence type="ECO:0000313" key="6">
    <source>
        <dbReference type="EMBL" id="EFH68133.1"/>
    </source>
</evidence>
<keyword evidence="5" id="KW-0539">Nucleus</keyword>
<proteinExistence type="inferred from homology"/>
<protein>
    <submittedName>
        <fullName evidence="6">Predicted protein</fullName>
    </submittedName>
</protein>
<keyword evidence="7" id="KW-1185">Reference proteome</keyword>
<dbReference type="Proteomes" id="UP000008694">
    <property type="component" value="Unassembled WGS sequence"/>
</dbReference>
<comment type="similarity">
    <text evidence="2">Belongs to the eukaryotic RPA49/POLR1E RNA polymerase subunit family.</text>
</comment>
<dbReference type="Pfam" id="PF06870">
    <property type="entry name" value="RNA_pol_I_A49"/>
    <property type="match status" value="1"/>
</dbReference>
<dbReference type="GO" id="GO:0006351">
    <property type="term" value="P:DNA-templated transcription"/>
    <property type="evidence" value="ECO:0007669"/>
    <property type="project" value="InterPro"/>
</dbReference>
<dbReference type="EMBL" id="GL348713">
    <property type="protein sequence ID" value="EFH68133.1"/>
    <property type="molecule type" value="Genomic_DNA"/>
</dbReference>
<keyword evidence="3" id="KW-0240">DNA-directed RNA polymerase</keyword>